<dbReference type="PANTHER" id="PTHR45947:SF3">
    <property type="entry name" value="SULFOQUINOVOSYL TRANSFERASE SQD2"/>
    <property type="match status" value="1"/>
</dbReference>
<dbReference type="InterPro" id="IPR050194">
    <property type="entry name" value="Glycosyltransferase_grp1"/>
</dbReference>
<dbReference type="EMBL" id="SMSI01000004">
    <property type="protein sequence ID" value="TDH34337.1"/>
    <property type="molecule type" value="Genomic_DNA"/>
</dbReference>
<keyword evidence="4" id="KW-1185">Reference proteome</keyword>
<organism evidence="3 4">
    <name type="scientific">Pseudohoeflea suaedae</name>
    <dbReference type="NCBI Taxonomy" id="877384"/>
    <lineage>
        <taxon>Bacteria</taxon>
        <taxon>Pseudomonadati</taxon>
        <taxon>Pseudomonadota</taxon>
        <taxon>Alphaproteobacteria</taxon>
        <taxon>Hyphomicrobiales</taxon>
        <taxon>Rhizobiaceae</taxon>
        <taxon>Pseudohoeflea</taxon>
    </lineage>
</organism>
<feature type="domain" description="Glycosyl transferase family 1" evidence="1">
    <location>
        <begin position="222"/>
        <end position="377"/>
    </location>
</feature>
<evidence type="ECO:0000313" key="4">
    <source>
        <dbReference type="Proteomes" id="UP000295131"/>
    </source>
</evidence>
<dbReference type="AlphaFoldDB" id="A0A4R5PHF1"/>
<dbReference type="Proteomes" id="UP000295131">
    <property type="component" value="Unassembled WGS sequence"/>
</dbReference>
<comment type="caution">
    <text evidence="3">The sequence shown here is derived from an EMBL/GenBank/DDBJ whole genome shotgun (WGS) entry which is preliminary data.</text>
</comment>
<gene>
    <name evidence="3" type="ORF">E2A64_16860</name>
</gene>
<dbReference type="Pfam" id="PF00534">
    <property type="entry name" value="Glycos_transf_1"/>
    <property type="match status" value="1"/>
</dbReference>
<dbReference type="Gene3D" id="3.40.50.2000">
    <property type="entry name" value="Glycogen Phosphorylase B"/>
    <property type="match status" value="2"/>
</dbReference>
<dbReference type="InterPro" id="IPR001296">
    <property type="entry name" value="Glyco_trans_1"/>
</dbReference>
<evidence type="ECO:0000313" key="3">
    <source>
        <dbReference type="EMBL" id="TDH34337.1"/>
    </source>
</evidence>
<proteinExistence type="predicted"/>
<evidence type="ECO:0000259" key="1">
    <source>
        <dbReference type="Pfam" id="PF00534"/>
    </source>
</evidence>
<keyword evidence="3" id="KW-0808">Transferase</keyword>
<dbReference type="PANTHER" id="PTHR45947">
    <property type="entry name" value="SULFOQUINOVOSYL TRANSFERASE SQD2"/>
    <property type="match status" value="1"/>
</dbReference>
<name>A0A4R5PHF1_9HYPH</name>
<evidence type="ECO:0000259" key="2">
    <source>
        <dbReference type="Pfam" id="PF13439"/>
    </source>
</evidence>
<dbReference type="CDD" id="cd03801">
    <property type="entry name" value="GT4_PimA-like"/>
    <property type="match status" value="1"/>
</dbReference>
<dbReference type="InterPro" id="IPR028098">
    <property type="entry name" value="Glyco_trans_4-like_N"/>
</dbReference>
<dbReference type="GO" id="GO:0016757">
    <property type="term" value="F:glycosyltransferase activity"/>
    <property type="evidence" value="ECO:0007669"/>
    <property type="project" value="InterPro"/>
</dbReference>
<accession>A0A4R5PHF1</accession>
<protein>
    <submittedName>
        <fullName evidence="3">Glycosyltransferase family 1 protein</fullName>
    </submittedName>
</protein>
<sequence length="403" mass="44462">MRWSERFQTSWIHRKRIWRPWGKGHVRPRTGFAPNFRNDSSARSDRISRPADMTLLHLSAEMGWRGGENQLALIYTGLQTESDQMLMVRRGSELERRMRDERPVTASRFGLTAPRAAWSLRRKMLTSPGKHLIHAHCGKSAETALLARFGTQVPLVISRRSAYPIRSHWKFRAADAVIAVSRAASEELLKAGVDPSRIHIIPDAVDAPRFAGAIADRRDVAPDEVMVLCAAALSPEKDHEVLLKAWKQVEEAGLKARLLMAGTGSMDGRLKSLAGSLDLRHVSFLGWVENISGTMAAADIAVLSSRVEGLASFLCEAQFCGIPVVSTAAGGTVDAVRDGETGFLSPTGDENAFAENLTRLIRNSELRAGMGAAARTWARRKFALEPVLEAHRALYRQVLDGDR</sequence>
<dbReference type="SUPFAM" id="SSF53756">
    <property type="entry name" value="UDP-Glycosyltransferase/glycogen phosphorylase"/>
    <property type="match status" value="1"/>
</dbReference>
<dbReference type="Pfam" id="PF13439">
    <property type="entry name" value="Glyco_transf_4"/>
    <property type="match status" value="1"/>
</dbReference>
<feature type="domain" description="Glycosyltransferase subfamily 4-like N-terminal" evidence="2">
    <location>
        <begin position="102"/>
        <end position="207"/>
    </location>
</feature>
<reference evidence="3 4" key="1">
    <citation type="journal article" date="2013" name="Int. J. Syst. Evol. Microbiol.">
        <title>Hoeflea suaedae sp. nov., an endophytic bacterium isolated from the root of the halophyte Suaeda maritima.</title>
        <authorList>
            <person name="Chung E.J."/>
            <person name="Park J.A."/>
            <person name="Pramanik P."/>
            <person name="Bibi F."/>
            <person name="Jeon C.O."/>
            <person name="Chung Y.R."/>
        </authorList>
    </citation>
    <scope>NUCLEOTIDE SEQUENCE [LARGE SCALE GENOMIC DNA]</scope>
    <source>
        <strain evidence="3 4">YC6898</strain>
    </source>
</reference>